<evidence type="ECO:0000256" key="5">
    <source>
        <dbReference type="ARBA" id="ARBA00023242"/>
    </source>
</evidence>
<dbReference type="FunFam" id="1.10.1580.10:FF:000002">
    <property type="entry name" value="Guanine nucleotide-binding protein-like 3 (nucleolar)-like"/>
    <property type="match status" value="1"/>
</dbReference>
<name>A0ABD2Q599_9PLAT</name>
<dbReference type="AlphaFoldDB" id="A0ABD2Q599"/>
<dbReference type="EMBL" id="JBJKFK010000961">
    <property type="protein sequence ID" value="KAL3314563.1"/>
    <property type="molecule type" value="Genomic_DNA"/>
</dbReference>
<organism evidence="8 9">
    <name type="scientific">Cichlidogyrus casuarinus</name>
    <dbReference type="NCBI Taxonomy" id="1844966"/>
    <lineage>
        <taxon>Eukaryota</taxon>
        <taxon>Metazoa</taxon>
        <taxon>Spiralia</taxon>
        <taxon>Lophotrochozoa</taxon>
        <taxon>Platyhelminthes</taxon>
        <taxon>Monogenea</taxon>
        <taxon>Monopisthocotylea</taxon>
        <taxon>Dactylogyridea</taxon>
        <taxon>Ancyrocephalidae</taxon>
        <taxon>Cichlidogyrus</taxon>
    </lineage>
</organism>
<dbReference type="Pfam" id="PF01926">
    <property type="entry name" value="MMR_HSR1"/>
    <property type="match status" value="1"/>
</dbReference>
<keyword evidence="4" id="KW-0342">GTP-binding</keyword>
<dbReference type="GO" id="GO:0005730">
    <property type="term" value="C:nucleolus"/>
    <property type="evidence" value="ECO:0007669"/>
    <property type="project" value="UniProtKB-ARBA"/>
</dbReference>
<feature type="compositionally biased region" description="Acidic residues" evidence="6">
    <location>
        <begin position="472"/>
        <end position="510"/>
    </location>
</feature>
<sequence length="510" mass="57852">MVKACRKVKSKRMTLRKKYKIIKKVKEHNRKLRKEKKANPRKFRRKDPGIPNSMPFKEEMVKHIAETKEKFAEIRKNQFLAAINAKNNPKPVENEFKINKRVDVSHIKEFLKVVKEADVVLEVVDARDPIGTRCIQTEETVIAAKKKLVIILNKIDLVPKENVKKWLNYFREFYPTLPFKANTQNQAENLGQTRKAWIREFISDGKNHKTALGIGVNGLMALLGNYARGMAPAATKTEDKSDSQLGRLVVGIVGLPNTGKSAIVNTLKRRKVTVSSNVPGQTKQAELHPLDKHIFLYDTPGIVVNKLSDPCEMVLKNCQRPETLEDPRPAVEAILRRVPKRQLIVRYGIADYASVSDFLVQLATRQGKLRKGGVPHTRAASLRLIHDWITGKITYHTQPPENDLEKQQAMSAFQPSQLFQNSLDLEQLVKFDDEALDAVPSRDMADTAYSEDAVLKTGEPIRISTLKAGDLVEMDEDDESFESDEEDDGEEETGSEEEDEEDDEEMETES</sequence>
<dbReference type="SUPFAM" id="SSF52540">
    <property type="entry name" value="P-loop containing nucleoside triphosphate hydrolases"/>
    <property type="match status" value="1"/>
</dbReference>
<reference evidence="8 9" key="1">
    <citation type="submission" date="2024-11" db="EMBL/GenBank/DDBJ databases">
        <title>Adaptive evolution of stress response genes in parasites aligns with host niche diversity.</title>
        <authorList>
            <person name="Hahn C."/>
            <person name="Resl P."/>
        </authorList>
    </citation>
    <scope>NUCLEOTIDE SEQUENCE [LARGE SCALE GENOMIC DNA]</scope>
    <source>
        <strain evidence="8">EGGRZ-B1_66</strain>
        <tissue evidence="8">Body</tissue>
    </source>
</reference>
<evidence type="ECO:0000259" key="7">
    <source>
        <dbReference type="PROSITE" id="PS51721"/>
    </source>
</evidence>
<dbReference type="InterPro" id="IPR030378">
    <property type="entry name" value="G_CP_dom"/>
</dbReference>
<dbReference type="CDD" id="cd04178">
    <property type="entry name" value="Nucleostemin_like"/>
    <property type="match status" value="1"/>
</dbReference>
<accession>A0ABD2Q599</accession>
<protein>
    <recommendedName>
        <fullName evidence="7">CP-type G domain-containing protein</fullName>
    </recommendedName>
</protein>
<evidence type="ECO:0000256" key="4">
    <source>
        <dbReference type="ARBA" id="ARBA00023134"/>
    </source>
</evidence>
<dbReference type="PANTHER" id="PTHR11089">
    <property type="entry name" value="GTP-BINDING PROTEIN-RELATED"/>
    <property type="match status" value="1"/>
</dbReference>
<keyword evidence="9" id="KW-1185">Reference proteome</keyword>
<evidence type="ECO:0000313" key="8">
    <source>
        <dbReference type="EMBL" id="KAL3314563.1"/>
    </source>
</evidence>
<feature type="domain" description="CP-type G" evidence="7">
    <location>
        <begin position="107"/>
        <end position="305"/>
    </location>
</feature>
<dbReference type="InterPro" id="IPR006073">
    <property type="entry name" value="GTP-bd"/>
</dbReference>
<dbReference type="PROSITE" id="PS51721">
    <property type="entry name" value="G_CP"/>
    <property type="match status" value="1"/>
</dbReference>
<evidence type="ECO:0000256" key="3">
    <source>
        <dbReference type="ARBA" id="ARBA00023054"/>
    </source>
</evidence>
<proteinExistence type="predicted"/>
<dbReference type="InterPro" id="IPR023179">
    <property type="entry name" value="GTP-bd_ortho_bundle_sf"/>
</dbReference>
<dbReference type="GO" id="GO:0005525">
    <property type="term" value="F:GTP binding"/>
    <property type="evidence" value="ECO:0007669"/>
    <property type="project" value="UniProtKB-KW"/>
</dbReference>
<evidence type="ECO:0000256" key="6">
    <source>
        <dbReference type="SAM" id="MobiDB-lite"/>
    </source>
</evidence>
<feature type="region of interest" description="Disordered" evidence="6">
    <location>
        <begin position="465"/>
        <end position="510"/>
    </location>
</feature>
<dbReference type="Proteomes" id="UP001626550">
    <property type="component" value="Unassembled WGS sequence"/>
</dbReference>
<keyword evidence="5" id="KW-0539">Nucleus</keyword>
<dbReference type="PANTHER" id="PTHR11089:SF30">
    <property type="entry name" value="GUANINE NUCLEOTIDE-BINDING PROTEIN-LIKE 3 HOMOLOG"/>
    <property type="match status" value="1"/>
</dbReference>
<gene>
    <name evidence="8" type="ORF">Ciccas_006815</name>
</gene>
<dbReference type="InterPro" id="IPR027417">
    <property type="entry name" value="P-loop_NTPase"/>
</dbReference>
<keyword evidence="2" id="KW-0547">Nucleotide-binding</keyword>
<dbReference type="Gene3D" id="1.10.1580.10">
    <property type="match status" value="1"/>
</dbReference>
<dbReference type="Pfam" id="PF08701">
    <property type="entry name" value="GN3L_Grn1"/>
    <property type="match status" value="1"/>
</dbReference>
<dbReference type="InterPro" id="IPR014813">
    <property type="entry name" value="Gnl3_N_dom"/>
</dbReference>
<keyword evidence="3" id="KW-0175">Coiled coil</keyword>
<comment type="caution">
    <text evidence="8">The sequence shown here is derived from an EMBL/GenBank/DDBJ whole genome shotgun (WGS) entry which is preliminary data.</text>
</comment>
<dbReference type="Gene3D" id="3.40.50.300">
    <property type="entry name" value="P-loop containing nucleotide triphosphate hydrolases"/>
    <property type="match status" value="1"/>
</dbReference>
<feature type="compositionally biased region" description="Basic residues" evidence="6">
    <location>
        <begin position="30"/>
        <end position="45"/>
    </location>
</feature>
<comment type="subcellular location">
    <subcellularLocation>
        <location evidence="1">Nucleus</location>
    </subcellularLocation>
</comment>
<evidence type="ECO:0000256" key="2">
    <source>
        <dbReference type="ARBA" id="ARBA00022741"/>
    </source>
</evidence>
<dbReference type="InterPro" id="IPR050755">
    <property type="entry name" value="TRAFAC_YlqF/YawG_RiboMat"/>
</dbReference>
<feature type="region of interest" description="Disordered" evidence="6">
    <location>
        <begin position="30"/>
        <end position="54"/>
    </location>
</feature>
<evidence type="ECO:0000313" key="9">
    <source>
        <dbReference type="Proteomes" id="UP001626550"/>
    </source>
</evidence>
<evidence type="ECO:0000256" key="1">
    <source>
        <dbReference type="ARBA" id="ARBA00004123"/>
    </source>
</evidence>